<organism evidence="1 2">
    <name type="scientific">Azospirillum lipoferum (strain 4B)</name>
    <dbReference type="NCBI Taxonomy" id="862719"/>
    <lineage>
        <taxon>Bacteria</taxon>
        <taxon>Pseudomonadati</taxon>
        <taxon>Pseudomonadota</taxon>
        <taxon>Alphaproteobacteria</taxon>
        <taxon>Rhodospirillales</taxon>
        <taxon>Azospirillaceae</taxon>
        <taxon>Azospirillum</taxon>
    </lineage>
</organism>
<dbReference type="HOGENOM" id="CLU_2858009_0_0_5"/>
<reference evidence="2" key="1">
    <citation type="journal article" date="2011" name="PLoS Genet.">
        <title>Azospirillum genomes reveal transition of bacteria from aquatic to terrestrial environments.</title>
        <authorList>
            <person name="Wisniewski-Dye F."/>
            <person name="Borziak K."/>
            <person name="Khalsa-Moyers G."/>
            <person name="Alexandre G."/>
            <person name="Sukharnikov L.O."/>
            <person name="Wuichet K."/>
            <person name="Hurst G.B."/>
            <person name="McDonald W.H."/>
            <person name="Robertson J.S."/>
            <person name="Barbe V."/>
            <person name="Calteau A."/>
            <person name="Rouy Z."/>
            <person name="Mangenot S."/>
            <person name="Prigent-Combaret C."/>
            <person name="Normand P."/>
            <person name="Boyer M."/>
            <person name="Siguier P."/>
            <person name="Dessaux Y."/>
            <person name="Elmerich C."/>
            <person name="Condemine G."/>
            <person name="Krishnen G."/>
            <person name="Kennedy I."/>
            <person name="Paterson A.H."/>
            <person name="Gonzalez V."/>
            <person name="Mavingui P."/>
            <person name="Zhulin I.B."/>
        </authorList>
    </citation>
    <scope>NUCLEOTIDE SEQUENCE [LARGE SCALE GENOMIC DNA]</scope>
    <source>
        <strain evidence="2">4B</strain>
    </source>
</reference>
<dbReference type="Proteomes" id="UP000005667">
    <property type="component" value="Chromosome"/>
</dbReference>
<dbReference type="AlphaFoldDB" id="G7Z6D1"/>
<protein>
    <submittedName>
        <fullName evidence="1">Uncharacterized protein</fullName>
    </submittedName>
</protein>
<dbReference type="KEGG" id="ali:AZOLI_2830"/>
<name>G7Z6D1_AZOL4</name>
<evidence type="ECO:0000313" key="1">
    <source>
        <dbReference type="EMBL" id="CBS88013.1"/>
    </source>
</evidence>
<dbReference type="EMBL" id="FQ311868">
    <property type="protein sequence ID" value="CBS88013.1"/>
    <property type="molecule type" value="Genomic_DNA"/>
</dbReference>
<keyword evidence="2" id="KW-1185">Reference proteome</keyword>
<accession>G7Z6D1</accession>
<gene>
    <name evidence="1" type="ordered locus">AZOLI_2830</name>
</gene>
<evidence type="ECO:0000313" key="2">
    <source>
        <dbReference type="Proteomes" id="UP000005667"/>
    </source>
</evidence>
<sequence length="64" mass="6747">MLDLLVESPLNPMGKARVAPLFPTNQPLCPTGMEVEKTGRSLFPTGGKGRLATVAEGLGRRVVA</sequence>
<proteinExistence type="predicted"/>